<feature type="domain" description="DSBA-like thioredoxin" evidence="1">
    <location>
        <begin position="23"/>
        <end position="198"/>
    </location>
</feature>
<accession>A0ABQ3RXH1</accession>
<dbReference type="SUPFAM" id="SSF52833">
    <property type="entry name" value="Thioredoxin-like"/>
    <property type="match status" value="1"/>
</dbReference>
<dbReference type="Pfam" id="PF01323">
    <property type="entry name" value="DSBA"/>
    <property type="match status" value="1"/>
</dbReference>
<proteinExistence type="predicted"/>
<sequence>MCQVKRPHPVDRTPVPRFPMKLIYVFDAYCGWSHGFSGTLREVLARHPELPVDVISGGLFTSQRRVPMRGFAHIGSANAEIGRQTGARFGEPYRRLAAEGSFVMDSEAAARGLAALRHGAPDRAAELAVALQRAFFHDGRSLSAPGTYRELAHAAGLDADRVVASFEGPTARAEAEADFARAAALGVGGFPTLLAVDGPRTVTLARGYATPDEVDRRLASLGATHAS</sequence>
<dbReference type="EMBL" id="BNEB01000002">
    <property type="protein sequence ID" value="GHI60452.1"/>
    <property type="molecule type" value="Genomic_DNA"/>
</dbReference>
<evidence type="ECO:0000313" key="3">
    <source>
        <dbReference type="Proteomes" id="UP000649259"/>
    </source>
</evidence>
<protein>
    <submittedName>
        <fullName evidence="2">DsbA family protein</fullName>
    </submittedName>
</protein>
<dbReference type="Proteomes" id="UP000649259">
    <property type="component" value="Unassembled WGS sequence"/>
</dbReference>
<organism evidence="2 3">
    <name type="scientific">Streptomyces asoensis</name>
    <dbReference type="NCBI Taxonomy" id="249586"/>
    <lineage>
        <taxon>Bacteria</taxon>
        <taxon>Bacillati</taxon>
        <taxon>Actinomycetota</taxon>
        <taxon>Actinomycetes</taxon>
        <taxon>Kitasatosporales</taxon>
        <taxon>Streptomycetaceae</taxon>
        <taxon>Streptomyces</taxon>
    </lineage>
</organism>
<name>A0ABQ3RXH1_9ACTN</name>
<dbReference type="InterPro" id="IPR001853">
    <property type="entry name" value="DSBA-like_thioredoxin_dom"/>
</dbReference>
<gene>
    <name evidence="2" type="ORF">Saso_21020</name>
</gene>
<comment type="caution">
    <text evidence="2">The sequence shown here is derived from an EMBL/GenBank/DDBJ whole genome shotgun (WGS) entry which is preliminary data.</text>
</comment>
<dbReference type="Gene3D" id="3.40.30.10">
    <property type="entry name" value="Glutaredoxin"/>
    <property type="match status" value="1"/>
</dbReference>
<dbReference type="InterPro" id="IPR036249">
    <property type="entry name" value="Thioredoxin-like_sf"/>
</dbReference>
<evidence type="ECO:0000313" key="2">
    <source>
        <dbReference type="EMBL" id="GHI60452.1"/>
    </source>
</evidence>
<dbReference type="Gene3D" id="1.10.472.60">
    <property type="entry name" value="putative protein disulfide isomerase domain"/>
    <property type="match status" value="1"/>
</dbReference>
<reference evidence="3" key="1">
    <citation type="submission" date="2023-07" db="EMBL/GenBank/DDBJ databases">
        <title>Whole genome shotgun sequence of Streptomyces cacaoi subsp. asoensis NBRC 13813.</title>
        <authorList>
            <person name="Komaki H."/>
            <person name="Tamura T."/>
        </authorList>
    </citation>
    <scope>NUCLEOTIDE SEQUENCE [LARGE SCALE GENOMIC DNA]</scope>
    <source>
        <strain evidence="3">NBRC 13813</strain>
    </source>
</reference>
<evidence type="ECO:0000259" key="1">
    <source>
        <dbReference type="Pfam" id="PF01323"/>
    </source>
</evidence>
<keyword evidence="3" id="KW-1185">Reference proteome</keyword>